<evidence type="ECO:0000313" key="8">
    <source>
        <dbReference type="Proteomes" id="UP000830198"/>
    </source>
</evidence>
<keyword evidence="8" id="KW-1185">Reference proteome</keyword>
<evidence type="ECO:0000256" key="5">
    <source>
        <dbReference type="SAM" id="SignalP"/>
    </source>
</evidence>
<dbReference type="Gene3D" id="3.40.30.10">
    <property type="entry name" value="Glutaredoxin"/>
    <property type="match status" value="1"/>
</dbReference>
<dbReference type="PANTHER" id="PTHR42852">
    <property type="entry name" value="THIOL:DISULFIDE INTERCHANGE PROTEIN DSBE"/>
    <property type="match status" value="1"/>
</dbReference>
<evidence type="ECO:0000313" key="7">
    <source>
        <dbReference type="EMBL" id="UPK68069.1"/>
    </source>
</evidence>
<dbReference type="SUPFAM" id="SSF52833">
    <property type="entry name" value="Thioredoxin-like"/>
    <property type="match status" value="1"/>
</dbReference>
<comment type="subcellular location">
    <subcellularLocation>
        <location evidence="1">Cell envelope</location>
    </subcellularLocation>
</comment>
<dbReference type="InterPro" id="IPR012336">
    <property type="entry name" value="Thioredoxin-like_fold"/>
</dbReference>
<name>A0ABY4HYH7_CHIFI</name>
<keyword evidence="3" id="KW-1015">Disulfide bond</keyword>
<evidence type="ECO:0000256" key="1">
    <source>
        <dbReference type="ARBA" id="ARBA00004196"/>
    </source>
</evidence>
<keyword evidence="2" id="KW-0201">Cytochrome c-type biogenesis</keyword>
<dbReference type="PANTHER" id="PTHR42852:SF6">
    <property type="entry name" value="THIOL:DISULFIDE INTERCHANGE PROTEIN DSBE"/>
    <property type="match status" value="1"/>
</dbReference>
<proteinExistence type="predicted"/>
<dbReference type="EMBL" id="CP095855">
    <property type="protein sequence ID" value="UPK68069.1"/>
    <property type="molecule type" value="Genomic_DNA"/>
</dbReference>
<evidence type="ECO:0000256" key="2">
    <source>
        <dbReference type="ARBA" id="ARBA00022748"/>
    </source>
</evidence>
<dbReference type="InterPro" id="IPR013766">
    <property type="entry name" value="Thioredoxin_domain"/>
</dbReference>
<keyword evidence="5" id="KW-0732">Signal</keyword>
<keyword evidence="4" id="KW-0676">Redox-active center</keyword>
<dbReference type="Proteomes" id="UP000830198">
    <property type="component" value="Chromosome"/>
</dbReference>
<dbReference type="InterPro" id="IPR050553">
    <property type="entry name" value="Thioredoxin_ResA/DsbE_sf"/>
</dbReference>
<feature type="signal peptide" evidence="5">
    <location>
        <begin position="1"/>
        <end position="18"/>
    </location>
</feature>
<feature type="domain" description="Thioredoxin" evidence="6">
    <location>
        <begin position="343"/>
        <end position="493"/>
    </location>
</feature>
<dbReference type="InterPro" id="IPR036249">
    <property type="entry name" value="Thioredoxin-like_sf"/>
</dbReference>
<evidence type="ECO:0000256" key="3">
    <source>
        <dbReference type="ARBA" id="ARBA00023157"/>
    </source>
</evidence>
<sequence length="494" mass="55758">MKYTILVRFVNVIFLAMAALYPASFAHGQFPDTSGTFTLHGTFEGTRSIDSISIVVLQDISNPDAQHTYKVPVTNNEFRLTTTLNQPARFWIRDFMRFDYFVEPNDDLSVVIKGRNDSCIFSGRGASKLIMLQGMQHEFKNKPKPSAATSSNYLDYYLKLSGWTDTAVGVMNDYLSRFKTTVSPTALEISRIMVKFHLEEARFQTMQMLVVKAPSLSMSTNDLIRIFDTTININEIFQLPVTDYMASMGLLSHARQIIELSSWRSIDFAKQSSMFPEIQYKLAKSKYSGLARDIVTAKLIKVLLRHDGTSESVMYCVNDFLNNASNAYLKETVKKDLGQARRIAIGQSAPSFKLYDARNRLITDKDFKNKVIVMDFWFTGCIPCSRLVPVIREIEHRFKNDTGVVFINVSVDTDKKKWLNSLKEGRFTTGSGISLNATGEHASDIVKDYSVQGFPKLVLIDKKGRILSSMPPDEKPRAGEIDDISGVISNALYD</sequence>
<dbReference type="RefSeq" id="WP_247810410.1">
    <property type="nucleotide sequence ID" value="NZ_CP095855.1"/>
</dbReference>
<dbReference type="CDD" id="cd02966">
    <property type="entry name" value="TlpA_like_family"/>
    <property type="match status" value="1"/>
</dbReference>
<feature type="chain" id="PRO_5047233214" evidence="5">
    <location>
        <begin position="19"/>
        <end position="494"/>
    </location>
</feature>
<accession>A0ABY4HYH7</accession>
<reference evidence="7 8" key="1">
    <citation type="submission" date="2022-04" db="EMBL/GenBank/DDBJ databases">
        <title>The arsenic-methylating capacity of Chitinophaga filiformis YT5 during chitin decomposition.</title>
        <authorList>
            <person name="Chen G."/>
            <person name="Liang Y."/>
        </authorList>
    </citation>
    <scope>NUCLEOTIDE SEQUENCE [LARGE SCALE GENOMIC DNA]</scope>
    <source>
        <strain evidence="7 8">YT5</strain>
    </source>
</reference>
<dbReference type="PROSITE" id="PS51352">
    <property type="entry name" value="THIOREDOXIN_2"/>
    <property type="match status" value="1"/>
</dbReference>
<organism evidence="7 8">
    <name type="scientific">Chitinophaga filiformis</name>
    <name type="common">Myxococcus filiformis</name>
    <name type="synonym">Flexibacter filiformis</name>
    <dbReference type="NCBI Taxonomy" id="104663"/>
    <lineage>
        <taxon>Bacteria</taxon>
        <taxon>Pseudomonadati</taxon>
        <taxon>Bacteroidota</taxon>
        <taxon>Chitinophagia</taxon>
        <taxon>Chitinophagales</taxon>
        <taxon>Chitinophagaceae</taxon>
        <taxon>Chitinophaga</taxon>
    </lineage>
</organism>
<evidence type="ECO:0000259" key="6">
    <source>
        <dbReference type="PROSITE" id="PS51352"/>
    </source>
</evidence>
<evidence type="ECO:0000256" key="4">
    <source>
        <dbReference type="ARBA" id="ARBA00023284"/>
    </source>
</evidence>
<dbReference type="Pfam" id="PF13905">
    <property type="entry name" value="Thioredoxin_8"/>
    <property type="match status" value="1"/>
</dbReference>
<protein>
    <submittedName>
        <fullName evidence="7">TlpA family protein disulfide reductase</fullName>
    </submittedName>
</protein>
<gene>
    <name evidence="7" type="ORF">MYF79_24255</name>
</gene>